<dbReference type="AlphaFoldDB" id="A0A1I7ZFX4"/>
<reference evidence="2" key="1">
    <citation type="submission" date="2016-11" db="UniProtKB">
        <authorList>
            <consortium name="WormBaseParasite"/>
        </authorList>
    </citation>
    <scope>IDENTIFICATION</scope>
</reference>
<keyword evidence="1" id="KW-1185">Reference proteome</keyword>
<name>A0A1I7ZFX4_9BILA</name>
<dbReference type="WBParaSite" id="L893_g26006.t1">
    <property type="protein sequence ID" value="L893_g26006.t1"/>
    <property type="gene ID" value="L893_g26006"/>
</dbReference>
<dbReference type="Proteomes" id="UP000095287">
    <property type="component" value="Unplaced"/>
</dbReference>
<sequence>MLLSKDIAVMRICPQRRQMTNRTACTRFWQRHEFKVASGTSLSHLKQVDSNLTINGYSTKVNKIEENSSIKEF</sequence>
<organism evidence="1 2">
    <name type="scientific">Steinernema glaseri</name>
    <dbReference type="NCBI Taxonomy" id="37863"/>
    <lineage>
        <taxon>Eukaryota</taxon>
        <taxon>Metazoa</taxon>
        <taxon>Ecdysozoa</taxon>
        <taxon>Nematoda</taxon>
        <taxon>Chromadorea</taxon>
        <taxon>Rhabditida</taxon>
        <taxon>Tylenchina</taxon>
        <taxon>Panagrolaimomorpha</taxon>
        <taxon>Strongyloidoidea</taxon>
        <taxon>Steinernematidae</taxon>
        <taxon>Steinernema</taxon>
    </lineage>
</organism>
<evidence type="ECO:0000313" key="1">
    <source>
        <dbReference type="Proteomes" id="UP000095287"/>
    </source>
</evidence>
<accession>A0A1I7ZFX4</accession>
<evidence type="ECO:0000313" key="2">
    <source>
        <dbReference type="WBParaSite" id="L893_g26006.t1"/>
    </source>
</evidence>
<protein>
    <submittedName>
        <fullName evidence="2">Uncharacterized protein</fullName>
    </submittedName>
</protein>
<proteinExistence type="predicted"/>